<dbReference type="NCBIfam" id="NF005550">
    <property type="entry name" value="PRK07209.1"/>
    <property type="match status" value="1"/>
</dbReference>
<evidence type="ECO:0000256" key="3">
    <source>
        <dbReference type="ARBA" id="ARBA00047754"/>
    </source>
</evidence>
<comment type="subunit">
    <text evidence="2">Tetramer of two alpha and two beta subunits.</text>
</comment>
<keyword evidence="4 5" id="KW-0408">Iron</keyword>
<dbReference type="SUPFAM" id="SSF47240">
    <property type="entry name" value="Ferritin-like"/>
    <property type="match status" value="1"/>
</dbReference>
<organism evidence="6 7">
    <name type="scientific">Prauserella shujinwangii</name>
    <dbReference type="NCBI Taxonomy" id="1453103"/>
    <lineage>
        <taxon>Bacteria</taxon>
        <taxon>Bacillati</taxon>
        <taxon>Actinomycetota</taxon>
        <taxon>Actinomycetes</taxon>
        <taxon>Pseudonocardiales</taxon>
        <taxon>Pseudonocardiaceae</taxon>
        <taxon>Prauserella</taxon>
    </lineage>
</organism>
<evidence type="ECO:0000313" key="6">
    <source>
        <dbReference type="EMBL" id="PRX46002.1"/>
    </source>
</evidence>
<comment type="cofactor">
    <cofactor evidence="4 5">
        <name>Fe cation</name>
        <dbReference type="ChEBI" id="CHEBI:24875"/>
    </cofactor>
    <text evidence="4 5">Binds 2 iron ions per subunit.</text>
</comment>
<feature type="binding site" evidence="5">
    <location>
        <position position="129"/>
    </location>
    <ligand>
        <name>Fe cation</name>
        <dbReference type="ChEBI" id="CHEBI:24875"/>
        <label>1</label>
    </ligand>
</feature>
<dbReference type="Pfam" id="PF00268">
    <property type="entry name" value="Ribonuc_red_sm"/>
    <property type="match status" value="1"/>
</dbReference>
<comment type="catalytic activity">
    <reaction evidence="3 4">
        <text>a 2'-deoxyribonucleoside 5'-diphosphate + [thioredoxin]-disulfide + H2O = a ribonucleoside 5'-diphosphate + [thioredoxin]-dithiol</text>
        <dbReference type="Rhea" id="RHEA:23252"/>
        <dbReference type="Rhea" id="RHEA-COMP:10698"/>
        <dbReference type="Rhea" id="RHEA-COMP:10700"/>
        <dbReference type="ChEBI" id="CHEBI:15377"/>
        <dbReference type="ChEBI" id="CHEBI:29950"/>
        <dbReference type="ChEBI" id="CHEBI:50058"/>
        <dbReference type="ChEBI" id="CHEBI:57930"/>
        <dbReference type="ChEBI" id="CHEBI:73316"/>
        <dbReference type="EC" id="1.17.4.1"/>
    </reaction>
</comment>
<keyword evidence="4" id="KW-0215">Deoxyribonucleotide synthesis</keyword>
<dbReference type="RefSeq" id="WP_106180331.1">
    <property type="nucleotide sequence ID" value="NZ_PVNH01000008.1"/>
</dbReference>
<dbReference type="InterPro" id="IPR033909">
    <property type="entry name" value="RNR_small"/>
</dbReference>
<protein>
    <recommendedName>
        <fullName evidence="4">Ribonucleoside-diphosphate reductase subunit beta</fullName>
        <ecNumber evidence="4">1.17.4.1</ecNumber>
    </recommendedName>
</protein>
<evidence type="ECO:0000256" key="5">
    <source>
        <dbReference type="PIRSR" id="PIRSR000355-2"/>
    </source>
</evidence>
<dbReference type="GO" id="GO:0009263">
    <property type="term" value="P:deoxyribonucleotide biosynthetic process"/>
    <property type="evidence" value="ECO:0007669"/>
    <property type="project" value="UniProtKB-KW"/>
</dbReference>
<dbReference type="OrthoDB" id="9766544at2"/>
<feature type="binding site" evidence="5">
    <location>
        <position position="202"/>
    </location>
    <ligand>
        <name>Fe cation</name>
        <dbReference type="ChEBI" id="CHEBI:24875"/>
        <label>2</label>
    </ligand>
</feature>
<dbReference type="Gene3D" id="1.10.620.20">
    <property type="entry name" value="Ribonucleotide Reductase, subunit A"/>
    <property type="match status" value="1"/>
</dbReference>
<dbReference type="InterPro" id="IPR000358">
    <property type="entry name" value="RNR_small_fam"/>
</dbReference>
<feature type="binding site" evidence="5">
    <location>
        <position position="236"/>
    </location>
    <ligand>
        <name>Fe cation</name>
        <dbReference type="ChEBI" id="CHEBI:24875"/>
        <label>2</label>
    </ligand>
</feature>
<dbReference type="InterPro" id="IPR012348">
    <property type="entry name" value="RNR-like"/>
</dbReference>
<dbReference type="PANTHER" id="PTHR23409:SF18">
    <property type="entry name" value="RIBONUCLEOSIDE-DIPHOSPHATE REDUCTASE SUBUNIT M2"/>
    <property type="match status" value="1"/>
</dbReference>
<reference evidence="6 7" key="1">
    <citation type="submission" date="2018-03" db="EMBL/GenBank/DDBJ databases">
        <title>Genomic Encyclopedia of Type Strains, Phase III (KMG-III): the genomes of soil and plant-associated and newly described type strains.</title>
        <authorList>
            <person name="Whitman W."/>
        </authorList>
    </citation>
    <scope>NUCLEOTIDE SEQUENCE [LARGE SCALE GENOMIC DNA]</scope>
    <source>
        <strain evidence="6 7">CGMCC 4.7125</strain>
    </source>
</reference>
<proteinExistence type="inferred from homology"/>
<keyword evidence="4 5" id="KW-0479">Metal-binding</keyword>
<feature type="binding site" evidence="5">
    <location>
        <position position="132"/>
    </location>
    <ligand>
        <name>Fe cation</name>
        <dbReference type="ChEBI" id="CHEBI:24875"/>
        <label>1</label>
    </ligand>
</feature>
<keyword evidence="7" id="KW-1185">Reference proteome</keyword>
<dbReference type="NCBIfam" id="NF007186">
    <property type="entry name" value="PRK09614.1-5"/>
    <property type="match status" value="1"/>
</dbReference>
<comment type="similarity">
    <text evidence="1 4">Belongs to the ribonucleoside diphosphate reductase small chain family.</text>
</comment>
<dbReference type="InterPro" id="IPR009078">
    <property type="entry name" value="Ferritin-like_SF"/>
</dbReference>
<comment type="function">
    <text evidence="4">Provides the precursors necessary for DNA synthesis. Catalyzes the biosynthesis of deoxyribonucleotides from the corresponding ribonucleotides.</text>
</comment>
<name>A0A2T0LRB2_9PSEU</name>
<evidence type="ECO:0000313" key="7">
    <source>
        <dbReference type="Proteomes" id="UP000238362"/>
    </source>
</evidence>
<sequence>MTTVDTPDTTGLGEIARGAARVSVDDKAMLGARADVNQLLPLKYGWAWDKYLAGCDNHWMPTEVAMQADIALWKSEDGLTADERRMLKRNLGFFATAESLVANNVVLAVYRHITNPECRQYLLRQAFEEAVHTHTFQYICESLGLDEGELFNAYREVPSIADKDAWALRYTRNLEDPDFATGTPEADQAFLRDLVAFYVVFEGMWFYTGFAQVLSLGRRNKMVGIAEQYQYILRDESIHLNFGIDCVNQIKLENPHLWTPEFQREVRNMLAEACELEVAYARDTMPRGMLGLSAELCEQYMHFITDRRAGQLGLEPIFGQRENPFPWMSEAMDLKKEKNFFETRVIEYRSGAALDWD</sequence>
<gene>
    <name evidence="6" type="ORF">B0I33_108149</name>
</gene>
<dbReference type="GO" id="GO:0046872">
    <property type="term" value="F:metal ion binding"/>
    <property type="evidence" value="ECO:0007669"/>
    <property type="project" value="UniProtKB-KW"/>
</dbReference>
<dbReference type="Proteomes" id="UP000238362">
    <property type="component" value="Unassembled WGS sequence"/>
</dbReference>
<feature type="binding site" evidence="5">
    <location>
        <position position="239"/>
    </location>
    <ligand>
        <name>Fe cation</name>
        <dbReference type="ChEBI" id="CHEBI:24875"/>
        <label>2</label>
    </ligand>
</feature>
<dbReference type="AlphaFoldDB" id="A0A2T0LRB2"/>
<dbReference type="CDD" id="cd01049">
    <property type="entry name" value="RNRR2"/>
    <property type="match status" value="1"/>
</dbReference>
<evidence type="ECO:0000256" key="4">
    <source>
        <dbReference type="PIRNR" id="PIRNR000355"/>
    </source>
</evidence>
<feature type="binding site" evidence="5">
    <location>
        <position position="98"/>
    </location>
    <ligand>
        <name>Fe cation</name>
        <dbReference type="ChEBI" id="CHEBI:24875"/>
        <label>2</label>
    </ligand>
</feature>
<dbReference type="UniPathway" id="UPA00326"/>
<dbReference type="GO" id="GO:0004748">
    <property type="term" value="F:ribonucleoside-diphosphate reductase activity, thioredoxin disulfide as acceptor"/>
    <property type="evidence" value="ECO:0007669"/>
    <property type="project" value="UniProtKB-EC"/>
</dbReference>
<dbReference type="EMBL" id="PVNH01000008">
    <property type="protein sequence ID" value="PRX46002.1"/>
    <property type="molecule type" value="Genomic_DNA"/>
</dbReference>
<dbReference type="PIRSF" id="PIRSF000355">
    <property type="entry name" value="NrdB"/>
    <property type="match status" value="1"/>
</dbReference>
<keyword evidence="4" id="KW-0560">Oxidoreductase</keyword>
<evidence type="ECO:0000256" key="2">
    <source>
        <dbReference type="ARBA" id="ARBA00011209"/>
    </source>
</evidence>
<evidence type="ECO:0000256" key="1">
    <source>
        <dbReference type="ARBA" id="ARBA00009303"/>
    </source>
</evidence>
<accession>A0A2T0LRB2</accession>
<dbReference type="PANTHER" id="PTHR23409">
    <property type="entry name" value="RIBONUCLEOSIDE-DIPHOSPHATE REDUCTASE SMALL CHAIN"/>
    <property type="match status" value="1"/>
</dbReference>
<feature type="binding site" evidence="5">
    <location>
        <position position="129"/>
    </location>
    <ligand>
        <name>Fe cation</name>
        <dbReference type="ChEBI" id="CHEBI:24875"/>
        <label>2</label>
    </ligand>
</feature>
<dbReference type="EC" id="1.17.4.1" evidence="4"/>
<comment type="caution">
    <text evidence="6">The sequence shown here is derived from an EMBL/GenBank/DDBJ whole genome shotgun (WGS) entry which is preliminary data.</text>
</comment>